<organism evidence="5 6">
    <name type="scientific">Pokkaliibacter plantistimulans</name>
    <dbReference type="NCBI Taxonomy" id="1635171"/>
    <lineage>
        <taxon>Bacteria</taxon>
        <taxon>Pseudomonadati</taxon>
        <taxon>Pseudomonadota</taxon>
        <taxon>Gammaproteobacteria</taxon>
        <taxon>Oceanospirillales</taxon>
        <taxon>Balneatrichaceae</taxon>
        <taxon>Pokkaliibacter</taxon>
    </lineage>
</organism>
<accession>A0ABX5M2H2</accession>
<feature type="coiled-coil region" evidence="3">
    <location>
        <begin position="17"/>
        <end position="44"/>
    </location>
</feature>
<keyword evidence="3" id="KW-0175">Coiled coil</keyword>
<dbReference type="CDD" id="cd01949">
    <property type="entry name" value="GGDEF"/>
    <property type="match status" value="1"/>
</dbReference>
<dbReference type="PANTHER" id="PTHR45138">
    <property type="entry name" value="REGULATORY COMPONENTS OF SENSORY TRANSDUCTION SYSTEM"/>
    <property type="match status" value="1"/>
</dbReference>
<evidence type="ECO:0000256" key="2">
    <source>
        <dbReference type="ARBA" id="ARBA00034247"/>
    </source>
</evidence>
<dbReference type="Gene3D" id="3.30.450.40">
    <property type="match status" value="1"/>
</dbReference>
<dbReference type="Gene3D" id="3.30.70.270">
    <property type="match status" value="1"/>
</dbReference>
<dbReference type="InterPro" id="IPR029787">
    <property type="entry name" value="Nucleotide_cyclase"/>
</dbReference>
<dbReference type="InterPro" id="IPR029016">
    <property type="entry name" value="GAF-like_dom_sf"/>
</dbReference>
<sequence>MSDDPLYQAEPTSRPAVIDWERRYRELESRYRQLIGDAERFQQSLMQFRSLELQLLKANSLAELISILLSETGAHFSLDKIHLYLIDSEDRFSDFLEDKLQPLCDSGLIILSTLAELAKLFPETTVPCLQSRKLDEAGLPHWPDEISSHATLPLRRHGSLIGLLNLGSKDGERFNPDYGMDLLEHFASIIALCIENNISQENLRQLSLRDPLTQAWNRRYLDKALREELERAHQLNYPLSCMLIDLDHFKTINDTYGHAMGDKALVEITRILRTQVRQSDVIARYGGEEFAILLPGCPKEHALMIAQSICSQTSKTVMKNTLGQSFSLTLSVGVSAFTPQDSERPLPRSLPTHLFLEADEALYQAKRNGRNQAVMATPHSIRSSNEVPTTRTFG</sequence>
<proteinExistence type="predicted"/>
<gene>
    <name evidence="5" type="ORF">WH50_03975</name>
</gene>
<dbReference type="InterPro" id="IPR000160">
    <property type="entry name" value="GGDEF_dom"/>
</dbReference>
<dbReference type="EC" id="2.7.7.65" evidence="1"/>
<dbReference type="NCBIfam" id="TIGR00254">
    <property type="entry name" value="GGDEF"/>
    <property type="match status" value="1"/>
</dbReference>
<dbReference type="Proteomes" id="UP000248090">
    <property type="component" value="Unassembled WGS sequence"/>
</dbReference>
<evidence type="ECO:0000256" key="3">
    <source>
        <dbReference type="SAM" id="Coils"/>
    </source>
</evidence>
<reference evidence="5 6" key="1">
    <citation type="submission" date="2015-03" db="EMBL/GenBank/DDBJ databases">
        <authorList>
            <person name="Krishnan R."/>
            <person name="Midha S."/>
            <person name="Patil P.B."/>
            <person name="Rameshkumar N."/>
        </authorList>
    </citation>
    <scope>NUCLEOTIDE SEQUENCE [LARGE SCALE GENOMIC DNA]</scope>
    <source>
        <strain evidence="5 6">L1E11</strain>
    </source>
</reference>
<dbReference type="SUPFAM" id="SSF55073">
    <property type="entry name" value="Nucleotide cyclase"/>
    <property type="match status" value="1"/>
</dbReference>
<dbReference type="RefSeq" id="WP_110186146.1">
    <property type="nucleotide sequence ID" value="NZ_CP177354.1"/>
</dbReference>
<dbReference type="EMBL" id="LAPT01000015">
    <property type="protein sequence ID" value="PXF32564.1"/>
    <property type="molecule type" value="Genomic_DNA"/>
</dbReference>
<dbReference type="SUPFAM" id="SSF55781">
    <property type="entry name" value="GAF domain-like"/>
    <property type="match status" value="1"/>
</dbReference>
<dbReference type="PANTHER" id="PTHR45138:SF9">
    <property type="entry name" value="DIGUANYLATE CYCLASE DGCM-RELATED"/>
    <property type="match status" value="1"/>
</dbReference>
<dbReference type="Pfam" id="PF00990">
    <property type="entry name" value="GGDEF"/>
    <property type="match status" value="1"/>
</dbReference>
<dbReference type="InterPro" id="IPR043128">
    <property type="entry name" value="Rev_trsase/Diguanyl_cyclase"/>
</dbReference>
<evidence type="ECO:0000259" key="4">
    <source>
        <dbReference type="PROSITE" id="PS50887"/>
    </source>
</evidence>
<comment type="catalytic activity">
    <reaction evidence="2">
        <text>2 GTP = 3',3'-c-di-GMP + 2 diphosphate</text>
        <dbReference type="Rhea" id="RHEA:24898"/>
        <dbReference type="ChEBI" id="CHEBI:33019"/>
        <dbReference type="ChEBI" id="CHEBI:37565"/>
        <dbReference type="ChEBI" id="CHEBI:58805"/>
        <dbReference type="EC" id="2.7.7.65"/>
    </reaction>
</comment>
<keyword evidence="6" id="KW-1185">Reference proteome</keyword>
<protein>
    <recommendedName>
        <fullName evidence="1">diguanylate cyclase</fullName>
        <ecNumber evidence="1">2.7.7.65</ecNumber>
    </recommendedName>
</protein>
<feature type="domain" description="GGDEF" evidence="4">
    <location>
        <begin position="237"/>
        <end position="378"/>
    </location>
</feature>
<dbReference type="PROSITE" id="PS50887">
    <property type="entry name" value="GGDEF"/>
    <property type="match status" value="1"/>
</dbReference>
<evidence type="ECO:0000313" key="6">
    <source>
        <dbReference type="Proteomes" id="UP000248090"/>
    </source>
</evidence>
<comment type="caution">
    <text evidence="5">The sequence shown here is derived from an EMBL/GenBank/DDBJ whole genome shotgun (WGS) entry which is preliminary data.</text>
</comment>
<evidence type="ECO:0000313" key="5">
    <source>
        <dbReference type="EMBL" id="PXF32564.1"/>
    </source>
</evidence>
<dbReference type="InterPro" id="IPR050469">
    <property type="entry name" value="Diguanylate_Cyclase"/>
</dbReference>
<evidence type="ECO:0000256" key="1">
    <source>
        <dbReference type="ARBA" id="ARBA00012528"/>
    </source>
</evidence>
<name>A0ABX5M2H2_9GAMM</name>
<dbReference type="SMART" id="SM00267">
    <property type="entry name" value="GGDEF"/>
    <property type="match status" value="1"/>
</dbReference>